<gene>
    <name evidence="1" type="ORF">IG193_09025</name>
</gene>
<keyword evidence="2" id="KW-1185">Reference proteome</keyword>
<dbReference type="GeneID" id="59150035"/>
<reference evidence="1 2" key="1">
    <citation type="submission" date="2020-10" db="EMBL/GenBank/DDBJ databases">
        <title>Thermofilum lucidum 3507LT sp. nov. a novel member of Thermofilaceae family isolated from Chile hot spring, and proposal of description order Thermofilales.</title>
        <authorList>
            <person name="Zayulina K.S."/>
            <person name="Elcheninov A.G."/>
            <person name="Toshchakov S.V."/>
            <person name="Kublanov I.V."/>
        </authorList>
    </citation>
    <scope>NUCLEOTIDE SEQUENCE [LARGE SCALE GENOMIC DNA]</scope>
    <source>
        <strain evidence="1 2">3507LT</strain>
    </source>
</reference>
<dbReference type="KEGG" id="thel:IG193_09025"/>
<dbReference type="InParanoid" id="A0A7L9FGI3"/>
<evidence type="ECO:0000313" key="2">
    <source>
        <dbReference type="Proteomes" id="UP000594121"/>
    </source>
</evidence>
<name>A0A7L9FGI3_9CREN</name>
<evidence type="ECO:0000313" key="1">
    <source>
        <dbReference type="EMBL" id="QOJ78869.1"/>
    </source>
</evidence>
<dbReference type="Proteomes" id="UP000594121">
    <property type="component" value="Chromosome"/>
</dbReference>
<dbReference type="AlphaFoldDB" id="A0A7L9FGI3"/>
<dbReference type="RefSeq" id="WP_192818841.1">
    <property type="nucleotide sequence ID" value="NZ_CP062310.1"/>
</dbReference>
<sequence length="100" mass="10937">MQDFTREWALSWVRGSIVGYVRGSTPLNIVLGRIKRALESYGVTVNDIELIVKSIEADPSALPHMDLPAKKAKLNELREALKGMRGSNRGPVSGGGYGRL</sequence>
<dbReference type="EMBL" id="CP062310">
    <property type="protein sequence ID" value="QOJ78869.1"/>
    <property type="molecule type" value="Genomic_DNA"/>
</dbReference>
<accession>A0A7L9FGI3</accession>
<protein>
    <submittedName>
        <fullName evidence="1">Uncharacterized protein</fullName>
    </submittedName>
</protein>
<proteinExistence type="predicted"/>
<organism evidence="1 2">
    <name type="scientific">Infirmifilum lucidum</name>
    <dbReference type="NCBI Taxonomy" id="2776706"/>
    <lineage>
        <taxon>Archaea</taxon>
        <taxon>Thermoproteota</taxon>
        <taxon>Thermoprotei</taxon>
        <taxon>Thermofilales</taxon>
        <taxon>Thermofilaceae</taxon>
        <taxon>Infirmifilum</taxon>
    </lineage>
</organism>